<dbReference type="InterPro" id="IPR018705">
    <property type="entry name" value="DUF2134_membrane"/>
</dbReference>
<protein>
    <submittedName>
        <fullName evidence="3">Membrane protein</fullName>
    </submittedName>
</protein>
<gene>
    <name evidence="3" type="ORF">ABIE19_001721</name>
</gene>
<keyword evidence="1" id="KW-0472">Membrane</keyword>
<dbReference type="EMBL" id="JBEPTF010000002">
    <property type="protein sequence ID" value="MET4683791.1"/>
    <property type="molecule type" value="Genomic_DNA"/>
</dbReference>
<keyword evidence="1" id="KW-0812">Transmembrane</keyword>
<feature type="domain" description="DUF2134" evidence="2">
    <location>
        <begin position="47"/>
        <end position="140"/>
    </location>
</feature>
<proteinExistence type="predicted"/>
<dbReference type="Pfam" id="PF09977">
    <property type="entry name" value="Tad_C"/>
    <property type="match status" value="1"/>
</dbReference>
<comment type="caution">
    <text evidence="3">The sequence shown here is derived from an EMBL/GenBank/DDBJ whole genome shotgun (WGS) entry which is preliminary data.</text>
</comment>
<accession>A0ABV2RB54</accession>
<keyword evidence="4" id="KW-1185">Reference proteome</keyword>
<organism evidence="3 4">
    <name type="scientific">Brevundimonas faecalis</name>
    <dbReference type="NCBI Taxonomy" id="947378"/>
    <lineage>
        <taxon>Bacteria</taxon>
        <taxon>Pseudomonadati</taxon>
        <taxon>Pseudomonadota</taxon>
        <taxon>Alphaproteobacteria</taxon>
        <taxon>Caulobacterales</taxon>
        <taxon>Caulobacteraceae</taxon>
        <taxon>Brevundimonas</taxon>
    </lineage>
</organism>
<reference evidence="3 4" key="1">
    <citation type="submission" date="2024-06" db="EMBL/GenBank/DDBJ databases">
        <title>Sorghum-associated microbial communities from plants grown in Nebraska, USA.</title>
        <authorList>
            <person name="Schachtman D."/>
        </authorList>
    </citation>
    <scope>NUCLEOTIDE SEQUENCE [LARGE SCALE GENOMIC DNA]</scope>
    <source>
        <strain evidence="3 4">2814</strain>
    </source>
</reference>
<evidence type="ECO:0000313" key="4">
    <source>
        <dbReference type="Proteomes" id="UP001549313"/>
    </source>
</evidence>
<name>A0ABV2RB54_9CAUL</name>
<keyword evidence="1" id="KW-1133">Transmembrane helix</keyword>
<sequence>MKTRGVIRNEDGGVTIVTAAMAGLFCIVAAVAIDLGSVSLKARQVQGAADLSAMAAAHDLTRADLAARATAQANLTDVQTVNVQKGAYVADPRLAPANRFSPGAATPNAARVQITAPAPLFFGRWILRRETVPVSRTATAAIPSGKPQAMFSIGTRLASVDGGLANALLSGLLGSNVSLTVMDYRNLAGAQVNLLSFSDALATDLGLAAGDYDALLNQEITAGRALKVLEAVAGSDAKSVLSKLTRAPVDAKLKLSELIGVDALSRKGLREALNVDVSAMDMVMATLETANKNRQLAVDAGVRTGIADLDVMVAIGERPNNSAWLTVTDKGEPIIRTTQTRIYLKVTTAQALSGLAQVKLPILVEAAASEAKLARINCDASKTVTLAVRPGVARAQIGVIDETKLKDFKTELVASRATVLNVLSLVKLTAGADLKVSDENWTETAFNKVDIDQKKVKSVQSRGFVNGLIVSLLTRLDADVELGPLAIGLGGLVKALGVLLTPLGPVLDGVVQPLLDLLGVKLGEADVQVLAIQCPSDGHTPKLVG</sequence>
<evidence type="ECO:0000313" key="3">
    <source>
        <dbReference type="EMBL" id="MET4683791.1"/>
    </source>
</evidence>
<evidence type="ECO:0000259" key="2">
    <source>
        <dbReference type="Pfam" id="PF09977"/>
    </source>
</evidence>
<evidence type="ECO:0000256" key="1">
    <source>
        <dbReference type="SAM" id="Phobius"/>
    </source>
</evidence>
<dbReference type="Proteomes" id="UP001549313">
    <property type="component" value="Unassembled WGS sequence"/>
</dbReference>
<feature type="transmembrane region" description="Helical" evidence="1">
    <location>
        <begin position="12"/>
        <end position="33"/>
    </location>
</feature>